<evidence type="ECO:0000313" key="3">
    <source>
        <dbReference type="EMBL" id="CAJ0589820.1"/>
    </source>
</evidence>
<keyword evidence="2" id="KW-1133">Transmembrane helix</keyword>
<evidence type="ECO:0000313" key="4">
    <source>
        <dbReference type="Proteomes" id="UP001176961"/>
    </source>
</evidence>
<proteinExistence type="predicted"/>
<evidence type="ECO:0000256" key="1">
    <source>
        <dbReference type="SAM" id="MobiDB-lite"/>
    </source>
</evidence>
<keyword evidence="2" id="KW-0812">Transmembrane</keyword>
<gene>
    <name evidence="3" type="ORF">CYNAS_LOCUS1803</name>
</gene>
<evidence type="ECO:0000256" key="2">
    <source>
        <dbReference type="SAM" id="Phobius"/>
    </source>
</evidence>
<protein>
    <submittedName>
        <fullName evidence="3">Uncharacterized protein</fullName>
    </submittedName>
</protein>
<feature type="compositionally biased region" description="Pro residues" evidence="1">
    <location>
        <begin position="162"/>
        <end position="179"/>
    </location>
</feature>
<feature type="transmembrane region" description="Helical" evidence="2">
    <location>
        <begin position="88"/>
        <end position="111"/>
    </location>
</feature>
<keyword evidence="2" id="KW-0472">Membrane</keyword>
<feature type="transmembrane region" description="Helical" evidence="2">
    <location>
        <begin position="123"/>
        <end position="144"/>
    </location>
</feature>
<feature type="region of interest" description="Disordered" evidence="1">
    <location>
        <begin position="162"/>
        <end position="190"/>
    </location>
</feature>
<feature type="transmembrane region" description="Helical" evidence="2">
    <location>
        <begin position="12"/>
        <end position="33"/>
    </location>
</feature>
<dbReference type="AlphaFoldDB" id="A0AA36DMJ2"/>
<reference evidence="3" key="1">
    <citation type="submission" date="2023-07" db="EMBL/GenBank/DDBJ databases">
        <authorList>
            <consortium name="CYATHOMIX"/>
        </authorList>
    </citation>
    <scope>NUCLEOTIDE SEQUENCE</scope>
    <source>
        <strain evidence="3">N/A</strain>
    </source>
</reference>
<keyword evidence="4" id="KW-1185">Reference proteome</keyword>
<sequence length="190" mass="20770">MLAETIHSHLLFILATTYFHLLVFTFVGGLNAFSMIANTTAKTAEEVGEQMQSILVVGSFALHCAALVCAIVCILFNDVEKIRVKMPTIVVVVILTFTTSFNAVAALLLFLYRPKDQKEPIMLAAAVVSLLATLFAIGVLIYFYKRPPKGPQFRIEQRLDIPPPPPPQFIPPPAPPGGPPYMQEGGNFNA</sequence>
<dbReference type="Proteomes" id="UP001176961">
    <property type="component" value="Unassembled WGS sequence"/>
</dbReference>
<feature type="transmembrane region" description="Helical" evidence="2">
    <location>
        <begin position="53"/>
        <end position="76"/>
    </location>
</feature>
<accession>A0AA36DMJ2</accession>
<dbReference type="EMBL" id="CATQJL010000001">
    <property type="protein sequence ID" value="CAJ0589820.1"/>
    <property type="molecule type" value="Genomic_DNA"/>
</dbReference>
<name>A0AA36DMJ2_CYLNA</name>
<comment type="caution">
    <text evidence="3">The sequence shown here is derived from an EMBL/GenBank/DDBJ whole genome shotgun (WGS) entry which is preliminary data.</text>
</comment>
<organism evidence="3 4">
    <name type="scientific">Cylicocyclus nassatus</name>
    <name type="common">Nematode worm</name>
    <dbReference type="NCBI Taxonomy" id="53992"/>
    <lineage>
        <taxon>Eukaryota</taxon>
        <taxon>Metazoa</taxon>
        <taxon>Ecdysozoa</taxon>
        <taxon>Nematoda</taxon>
        <taxon>Chromadorea</taxon>
        <taxon>Rhabditida</taxon>
        <taxon>Rhabditina</taxon>
        <taxon>Rhabditomorpha</taxon>
        <taxon>Strongyloidea</taxon>
        <taxon>Strongylidae</taxon>
        <taxon>Cylicocyclus</taxon>
    </lineage>
</organism>